<reference evidence="3" key="1">
    <citation type="submission" date="2019-07" db="EMBL/GenBank/DDBJ databases">
        <title>Toxilogical consequences of a new and cryptic species of cyanobacteria (Komarekiella delphini-convector) recovered from the epidermis of a bottlenose dolphin and 1500 ft. in the air.</title>
        <authorList>
            <person name="Brown A.O."/>
            <person name="Dvorak P."/>
            <person name="Villanueva C.D."/>
            <person name="Foss A.J."/>
            <person name="Garvey A.D."/>
            <person name="Gibson Q.A."/>
            <person name="Johansen J.R."/>
            <person name="Casamatta D.A."/>
        </authorList>
    </citation>
    <scope>NUCLEOTIDE SEQUENCE</scope>
    <source>
        <strain evidence="3">SJRDD-AB1</strain>
    </source>
</reference>
<dbReference type="GO" id="GO:0004096">
    <property type="term" value="F:catalase activity"/>
    <property type="evidence" value="ECO:0007669"/>
    <property type="project" value="InterPro"/>
</dbReference>
<accession>A0AA40VS26</accession>
<feature type="compositionally biased region" description="Basic and acidic residues" evidence="1">
    <location>
        <begin position="308"/>
        <end position="321"/>
    </location>
</feature>
<dbReference type="Gene3D" id="2.40.180.10">
    <property type="entry name" value="Catalase core domain"/>
    <property type="match status" value="1"/>
</dbReference>
<dbReference type="GO" id="GO:0006979">
    <property type="term" value="P:response to oxidative stress"/>
    <property type="evidence" value="ECO:0007669"/>
    <property type="project" value="InterPro"/>
</dbReference>
<dbReference type="InterPro" id="IPR018028">
    <property type="entry name" value="Catalase"/>
</dbReference>
<dbReference type="PANTHER" id="PTHR36195">
    <property type="entry name" value="DOMAIN PROTEIN, PUTATIVE (AFU_ORTHOLOGUE AFUA_5G01990)-RELATED-RELATED"/>
    <property type="match status" value="1"/>
</dbReference>
<dbReference type="EMBL" id="VJXY01000019">
    <property type="protein sequence ID" value="MBD6617759.1"/>
    <property type="molecule type" value="Genomic_DNA"/>
</dbReference>
<feature type="region of interest" description="Disordered" evidence="1">
    <location>
        <begin position="308"/>
        <end position="327"/>
    </location>
</feature>
<keyword evidence="4" id="KW-1185">Reference proteome</keyword>
<dbReference type="AlphaFoldDB" id="A0AA40VS26"/>
<feature type="domain" description="Catalase core" evidence="2">
    <location>
        <begin position="10"/>
        <end position="141"/>
    </location>
</feature>
<name>A0AA40VS26_9NOST</name>
<dbReference type="PANTHER" id="PTHR36195:SF4">
    <property type="entry name" value="DOMAIN PROTEIN, PUTATIVE (AFU_ORTHOLOGUE AFUA_5G01990)-RELATED"/>
    <property type="match status" value="1"/>
</dbReference>
<dbReference type="PROSITE" id="PS51402">
    <property type="entry name" value="CATALASE_3"/>
    <property type="match status" value="1"/>
</dbReference>
<evidence type="ECO:0000313" key="4">
    <source>
        <dbReference type="Proteomes" id="UP001165986"/>
    </source>
</evidence>
<dbReference type="SUPFAM" id="SSF56634">
    <property type="entry name" value="Heme-dependent catalase-like"/>
    <property type="match status" value="1"/>
</dbReference>
<sequence>MTNPQQEAIIDAILADSLAKQEEKGPDLRQLHPKSHGLVWGEFIIEENLPDTLRVGVFKTVRNYPVWIRFSNASSLEERGKFKSDKEPDVRGMAIKLMNVEGEKVLDDEEKTQDFVLVNSFIFFLRDLQGYVNLAKLQKGELDPASMSYELGLLAKMNAQQVSSPLSIQYGSTTSYQLGNQAIKFCVRSHADNETSNSPGDSENYLREAIVKHLTTEGKDAYFDFLVQLYVNDEKTPIEDSTIEWQQIDSPFVKVATIKIPSQVFDTEERKRLDEGLSFTPWHTLPEHQPLGALNLARKKIYQEATRNRREHIQQRLREPQPYDQNN</sequence>
<dbReference type="CDD" id="cd08152">
    <property type="entry name" value="y4iL_like"/>
    <property type="match status" value="1"/>
</dbReference>
<protein>
    <submittedName>
        <fullName evidence="3">Catalase family protein</fullName>
    </submittedName>
</protein>
<dbReference type="RefSeq" id="WP_191758971.1">
    <property type="nucleotide sequence ID" value="NZ_VJXY01000019.1"/>
</dbReference>
<dbReference type="InterPro" id="IPR011614">
    <property type="entry name" value="Catalase_core"/>
</dbReference>
<dbReference type="GO" id="GO:0020037">
    <property type="term" value="F:heme binding"/>
    <property type="evidence" value="ECO:0007669"/>
    <property type="project" value="InterPro"/>
</dbReference>
<dbReference type="Pfam" id="PF00199">
    <property type="entry name" value="Catalase"/>
    <property type="match status" value="1"/>
</dbReference>
<organism evidence="3 4">
    <name type="scientific">Komarekiella delphini-convector SJRDD-AB1</name>
    <dbReference type="NCBI Taxonomy" id="2593771"/>
    <lineage>
        <taxon>Bacteria</taxon>
        <taxon>Bacillati</taxon>
        <taxon>Cyanobacteriota</taxon>
        <taxon>Cyanophyceae</taxon>
        <taxon>Nostocales</taxon>
        <taxon>Nostocaceae</taxon>
        <taxon>Komarekiella</taxon>
        <taxon>Komarekiella delphini-convector</taxon>
    </lineage>
</organism>
<proteinExistence type="predicted"/>
<comment type="caution">
    <text evidence="3">The sequence shown here is derived from an EMBL/GenBank/DDBJ whole genome shotgun (WGS) entry which is preliminary data.</text>
</comment>
<evidence type="ECO:0000259" key="2">
    <source>
        <dbReference type="Pfam" id="PF00199"/>
    </source>
</evidence>
<evidence type="ECO:0000313" key="3">
    <source>
        <dbReference type="EMBL" id="MBD6617759.1"/>
    </source>
</evidence>
<dbReference type="Proteomes" id="UP001165986">
    <property type="component" value="Unassembled WGS sequence"/>
</dbReference>
<dbReference type="InterPro" id="IPR020835">
    <property type="entry name" value="Catalase_sf"/>
</dbReference>
<evidence type="ECO:0000256" key="1">
    <source>
        <dbReference type="SAM" id="MobiDB-lite"/>
    </source>
</evidence>
<gene>
    <name evidence="3" type="ORF">FNW02_18470</name>
</gene>